<dbReference type="KEGG" id="axe:P40_04850"/>
<dbReference type="Proteomes" id="UP001107961">
    <property type="component" value="Unassembled WGS sequence"/>
</dbReference>
<evidence type="ECO:0000313" key="1">
    <source>
        <dbReference type="EMBL" id="MCE7507059.1"/>
    </source>
</evidence>
<dbReference type="EMBL" id="JAJVKT010000001">
    <property type="protein sequence ID" value="MCE7507059.1"/>
    <property type="molecule type" value="Genomic_DNA"/>
</dbReference>
<organism evidence="1 2">
    <name type="scientific">Alloalcanivorax xenomutans</name>
    <dbReference type="NCBI Taxonomy" id="1094342"/>
    <lineage>
        <taxon>Bacteria</taxon>
        <taxon>Pseudomonadati</taxon>
        <taxon>Pseudomonadota</taxon>
        <taxon>Gammaproteobacteria</taxon>
        <taxon>Oceanospirillales</taxon>
        <taxon>Alcanivoracaceae</taxon>
        <taxon>Alloalcanivorax</taxon>
    </lineage>
</organism>
<dbReference type="GeneID" id="94685755"/>
<sequence length="220" mass="25817">MIRIHPLRRQQLEDVISHSEVVESDGHGIKVLRLRDGRYLKYFRRKRFFNRELLSPAAVRFARHARQLAQLRIPTLEVESLHRIIGEPHTVAVYQPMPGLTLRQMLARGQVDTQLMYRVGVFIARLHRLGVFFRSVHPGNIVIDGLRIGLIDVLDMKVRPWSMSRWARRRNWLHFLRCEEDRPHLRDDLVEALLVGYRDAADLPSHEIGEVAERVRHLLG</sequence>
<name>A0A9Q3ZEM2_9GAMM</name>
<dbReference type="InterPro" id="IPR011009">
    <property type="entry name" value="Kinase-like_dom_sf"/>
</dbReference>
<gene>
    <name evidence="1" type="ORF">LZG35_00310</name>
</gene>
<dbReference type="RefSeq" id="WP_022994107.1">
    <property type="nucleotide sequence ID" value="NZ_CBDDTQ010000001.1"/>
</dbReference>
<dbReference type="SUPFAM" id="SSF56112">
    <property type="entry name" value="Protein kinase-like (PK-like)"/>
    <property type="match status" value="1"/>
</dbReference>
<accession>A0A9Q3ZEM2</accession>
<reference evidence="1" key="1">
    <citation type="submission" date="2022-01" db="EMBL/GenBank/DDBJ databases">
        <authorList>
            <person name="Karlyshev A.V."/>
            <person name="Jaspars M."/>
        </authorList>
    </citation>
    <scope>NUCLEOTIDE SEQUENCE</scope>
    <source>
        <strain evidence="1">AGSA3-2</strain>
    </source>
</reference>
<comment type="caution">
    <text evidence="1">The sequence shown here is derived from an EMBL/GenBank/DDBJ whole genome shotgun (WGS) entry which is preliminary data.</text>
</comment>
<protein>
    <submittedName>
        <fullName evidence="1">Toluene tolerance protein</fullName>
    </submittedName>
</protein>
<keyword evidence="2" id="KW-1185">Reference proteome</keyword>
<dbReference type="Gene3D" id="1.10.510.10">
    <property type="entry name" value="Transferase(Phosphotransferase) domain 1"/>
    <property type="match status" value="1"/>
</dbReference>
<proteinExistence type="predicted"/>
<evidence type="ECO:0000313" key="2">
    <source>
        <dbReference type="Proteomes" id="UP001107961"/>
    </source>
</evidence>
<dbReference type="AlphaFoldDB" id="A0A9Q3ZEM2"/>